<proteinExistence type="predicted"/>
<accession>A0A172ZH16</accession>
<dbReference type="OrthoDB" id="2620001at2"/>
<dbReference type="EMBL" id="CP013023">
    <property type="protein sequence ID" value="ANF96430.1"/>
    <property type="molecule type" value="Genomic_DNA"/>
</dbReference>
<dbReference type="Proteomes" id="UP000078148">
    <property type="component" value="Chromosome"/>
</dbReference>
<protein>
    <submittedName>
        <fullName evidence="1">Uncharacterized protein</fullName>
    </submittedName>
</protein>
<gene>
    <name evidence="1" type="ORF">AR543_10710</name>
</gene>
<evidence type="ECO:0000313" key="2">
    <source>
        <dbReference type="Proteomes" id="UP000078148"/>
    </source>
</evidence>
<reference evidence="2" key="1">
    <citation type="submission" date="2015-10" db="EMBL/GenBank/DDBJ databases">
        <title>Genome of Paenibacillus bovis sp. nov.</title>
        <authorList>
            <person name="Wu Z."/>
            <person name="Gao C."/>
            <person name="Liu Z."/>
            <person name="Zheng H."/>
        </authorList>
    </citation>
    <scope>NUCLEOTIDE SEQUENCE [LARGE SCALE GENOMIC DNA]</scope>
    <source>
        <strain evidence="2">BD3526</strain>
    </source>
</reference>
<dbReference type="RefSeq" id="WP_060534270.1">
    <property type="nucleotide sequence ID" value="NZ_CP013023.1"/>
</dbReference>
<evidence type="ECO:0000313" key="1">
    <source>
        <dbReference type="EMBL" id="ANF96430.1"/>
    </source>
</evidence>
<dbReference type="KEGG" id="pbv:AR543_10710"/>
<sequence length="122" mass="14965">MNQRQRKKIILQQWIIVERIEMDEERYTLYAIDFQRQGRYSWSCWRSQEEMLQFRIPVRCKTGGTRIHYQPCAKIASKAIWLALDEEQYEQLEQLFYQPLSRNRWQAFLQHLNKVLPKSPSE</sequence>
<organism evidence="1 2">
    <name type="scientific">Paenibacillus bovis</name>
    <dbReference type="NCBI Taxonomy" id="1616788"/>
    <lineage>
        <taxon>Bacteria</taxon>
        <taxon>Bacillati</taxon>
        <taxon>Bacillota</taxon>
        <taxon>Bacilli</taxon>
        <taxon>Bacillales</taxon>
        <taxon>Paenibacillaceae</taxon>
        <taxon>Paenibacillus</taxon>
    </lineage>
</organism>
<keyword evidence="2" id="KW-1185">Reference proteome</keyword>
<name>A0A172ZH16_9BACL</name>
<reference evidence="1 2" key="2">
    <citation type="journal article" date="2016" name="Int. J. Syst. Evol. Microbiol.">
        <title>Paenibacillus bovis sp. nov., isolated from raw yak (Bos grunniens) milk.</title>
        <authorList>
            <person name="Gao C."/>
            <person name="Han J."/>
            <person name="Liu Z."/>
            <person name="Xu X."/>
            <person name="Hang F."/>
            <person name="Wu Z."/>
        </authorList>
    </citation>
    <scope>NUCLEOTIDE SEQUENCE [LARGE SCALE GENOMIC DNA]</scope>
    <source>
        <strain evidence="1 2">BD3526</strain>
    </source>
</reference>
<dbReference type="AlphaFoldDB" id="A0A172ZH16"/>